<gene>
    <name evidence="1" type="ORF">H1P_3360009</name>
</gene>
<evidence type="ECO:0000313" key="2">
    <source>
        <dbReference type="Proteomes" id="UP000320055"/>
    </source>
</evidence>
<organism evidence="1 2">
    <name type="scientific">Hyella patelloides LEGE 07179</name>
    <dbReference type="NCBI Taxonomy" id="945734"/>
    <lineage>
        <taxon>Bacteria</taxon>
        <taxon>Bacillati</taxon>
        <taxon>Cyanobacteriota</taxon>
        <taxon>Cyanophyceae</taxon>
        <taxon>Pleurocapsales</taxon>
        <taxon>Hyellaceae</taxon>
        <taxon>Hyella</taxon>
    </lineage>
</organism>
<keyword evidence="2" id="KW-1185">Reference proteome</keyword>
<dbReference type="EMBL" id="CAACVJ010000264">
    <property type="protein sequence ID" value="VEP15452.1"/>
    <property type="molecule type" value="Genomic_DNA"/>
</dbReference>
<name>A0A563VVI9_9CYAN</name>
<sequence>MLNEDEVIGIMAFVDPRDAINFKISTAGYPFVNSSIPGKYLNYLK</sequence>
<dbReference type="Proteomes" id="UP000320055">
    <property type="component" value="Unassembled WGS sequence"/>
</dbReference>
<dbReference type="AlphaFoldDB" id="A0A563VVI9"/>
<reference evidence="1 2" key="1">
    <citation type="submission" date="2019-01" db="EMBL/GenBank/DDBJ databases">
        <authorList>
            <person name="Brito A."/>
        </authorList>
    </citation>
    <scope>NUCLEOTIDE SEQUENCE [LARGE SCALE GENOMIC DNA]</scope>
    <source>
        <strain evidence="1">1</strain>
    </source>
</reference>
<evidence type="ECO:0000313" key="1">
    <source>
        <dbReference type="EMBL" id="VEP15452.1"/>
    </source>
</evidence>
<protein>
    <submittedName>
        <fullName evidence="1">Uncharacterized protein</fullName>
    </submittedName>
</protein>
<accession>A0A563VVI9</accession>
<proteinExistence type="predicted"/>